<feature type="transmembrane region" description="Helical" evidence="1">
    <location>
        <begin position="83"/>
        <end position="109"/>
    </location>
</feature>
<organism evidence="2 3">
    <name type="scientific">Desulfofustis limnaeus</name>
    <dbReference type="NCBI Taxonomy" id="2740163"/>
    <lineage>
        <taxon>Bacteria</taxon>
        <taxon>Pseudomonadati</taxon>
        <taxon>Thermodesulfobacteriota</taxon>
        <taxon>Desulfobulbia</taxon>
        <taxon>Desulfobulbales</taxon>
        <taxon>Desulfocapsaceae</taxon>
        <taxon>Desulfofustis</taxon>
    </lineage>
</organism>
<keyword evidence="1" id="KW-0472">Membrane</keyword>
<protein>
    <recommendedName>
        <fullName evidence="4">DUF2339 domain-containing protein</fullName>
    </recommendedName>
</protein>
<sequence length="152" mass="16295">MISPDGGKGGGLRRFKPGVVPTVHLLCAALLWSGAGIFLLVRGIILLKNDEYVWLIGAGVLLGLIKSRMILDRVARDGVARIAGFTGTICIGAVYSWKTWLLVLAMMVFGIALRRLQVTPLLVGGICVAVGSALVYSSRFAWEALRVSRKGD</sequence>
<dbReference type="Proteomes" id="UP000830055">
    <property type="component" value="Chromosome"/>
</dbReference>
<feature type="transmembrane region" description="Helical" evidence="1">
    <location>
        <begin position="52"/>
        <end position="71"/>
    </location>
</feature>
<name>A0ABM7W9H9_9BACT</name>
<keyword evidence="1" id="KW-1133">Transmembrane helix</keyword>
<reference evidence="2 3" key="1">
    <citation type="submission" date="2022-01" db="EMBL/GenBank/DDBJ databases">
        <title>Desulfofustis limnae sp. nov., a novel mesophilic sulfate-reducing bacterium isolated from marsh soil.</title>
        <authorList>
            <person name="Watanabe M."/>
            <person name="Takahashi A."/>
            <person name="Kojima H."/>
            <person name="Fukui M."/>
        </authorList>
    </citation>
    <scope>NUCLEOTIDE SEQUENCE [LARGE SCALE GENOMIC DNA]</scope>
    <source>
        <strain evidence="2 3">PPLL</strain>
    </source>
</reference>
<feature type="transmembrane region" description="Helical" evidence="1">
    <location>
        <begin position="23"/>
        <end position="46"/>
    </location>
</feature>
<evidence type="ECO:0000313" key="3">
    <source>
        <dbReference type="Proteomes" id="UP000830055"/>
    </source>
</evidence>
<keyword evidence="3" id="KW-1185">Reference proteome</keyword>
<dbReference type="RefSeq" id="WP_284154587.1">
    <property type="nucleotide sequence ID" value="NZ_AP025516.1"/>
</dbReference>
<evidence type="ECO:0000313" key="2">
    <source>
        <dbReference type="EMBL" id="BDD87567.1"/>
    </source>
</evidence>
<dbReference type="EMBL" id="AP025516">
    <property type="protein sequence ID" value="BDD87567.1"/>
    <property type="molecule type" value="Genomic_DNA"/>
</dbReference>
<gene>
    <name evidence="2" type="ORF">DPPLL_19320</name>
</gene>
<evidence type="ECO:0000256" key="1">
    <source>
        <dbReference type="SAM" id="Phobius"/>
    </source>
</evidence>
<feature type="transmembrane region" description="Helical" evidence="1">
    <location>
        <begin position="121"/>
        <end position="142"/>
    </location>
</feature>
<keyword evidence="1" id="KW-0812">Transmembrane</keyword>
<proteinExistence type="predicted"/>
<evidence type="ECO:0008006" key="4">
    <source>
        <dbReference type="Google" id="ProtNLM"/>
    </source>
</evidence>
<accession>A0ABM7W9H9</accession>